<accession>A0A7M2RE59</accession>
<keyword evidence="3" id="KW-1185">Reference proteome</keyword>
<dbReference type="SUPFAM" id="SSF50346">
    <property type="entry name" value="PRC-barrel domain"/>
    <property type="match status" value="1"/>
</dbReference>
<dbReference type="Gene3D" id="2.30.30.240">
    <property type="entry name" value="PRC-barrel domain"/>
    <property type="match status" value="1"/>
</dbReference>
<dbReference type="InterPro" id="IPR027275">
    <property type="entry name" value="PRC-brl_dom"/>
</dbReference>
<name>A0A7M2RE59_9FIRM</name>
<evidence type="ECO:0000313" key="3">
    <source>
        <dbReference type="Proteomes" id="UP000593601"/>
    </source>
</evidence>
<evidence type="ECO:0000313" key="2">
    <source>
        <dbReference type="EMBL" id="QOV18271.1"/>
    </source>
</evidence>
<organism evidence="2 3">
    <name type="scientific">Blautia liquoris</name>
    <dbReference type="NCBI Taxonomy" id="2779518"/>
    <lineage>
        <taxon>Bacteria</taxon>
        <taxon>Bacillati</taxon>
        <taxon>Bacillota</taxon>
        <taxon>Clostridia</taxon>
        <taxon>Lachnospirales</taxon>
        <taxon>Lachnospiraceae</taxon>
        <taxon>Blautia</taxon>
    </lineage>
</organism>
<feature type="domain" description="PRC-barrel" evidence="1">
    <location>
        <begin position="5"/>
        <end position="77"/>
    </location>
</feature>
<dbReference type="Pfam" id="PF05239">
    <property type="entry name" value="PRC"/>
    <property type="match status" value="1"/>
</dbReference>
<dbReference type="AlphaFoldDB" id="A0A7M2RE59"/>
<dbReference type="Proteomes" id="UP000593601">
    <property type="component" value="Chromosome"/>
</dbReference>
<dbReference type="PANTHER" id="PTHR40061">
    <property type="entry name" value="SPORULATION PROTEIN YLMC-RELATED"/>
    <property type="match status" value="1"/>
</dbReference>
<gene>
    <name evidence="2" type="ORF">INP51_09550</name>
</gene>
<proteinExistence type="predicted"/>
<dbReference type="RefSeq" id="WP_193734633.1">
    <property type="nucleotide sequence ID" value="NZ_CP063304.1"/>
</dbReference>
<evidence type="ECO:0000259" key="1">
    <source>
        <dbReference type="Pfam" id="PF05239"/>
    </source>
</evidence>
<dbReference type="InterPro" id="IPR014238">
    <property type="entry name" value="Spore_YlmC/YmxH"/>
</dbReference>
<dbReference type="EMBL" id="CP063304">
    <property type="protein sequence ID" value="QOV18271.1"/>
    <property type="molecule type" value="Genomic_DNA"/>
</dbReference>
<dbReference type="PANTHER" id="PTHR40061:SF1">
    <property type="entry name" value="SPORULATION PROTEIN YLMC-RELATED"/>
    <property type="match status" value="1"/>
</dbReference>
<dbReference type="NCBIfam" id="TIGR02888">
    <property type="entry name" value="spore_YlmC_YmxH"/>
    <property type="match status" value="1"/>
</dbReference>
<dbReference type="InterPro" id="IPR011033">
    <property type="entry name" value="PRC_barrel-like_sf"/>
</dbReference>
<reference evidence="2 3" key="1">
    <citation type="submission" date="2020-10" db="EMBL/GenBank/DDBJ databases">
        <title>Blautia liquoris sp.nov., isolated from the mud in a fermentation cellar used for the production of Chinese strong-flavoured liquor.</title>
        <authorList>
            <person name="Lu L."/>
        </authorList>
    </citation>
    <scope>NUCLEOTIDE SEQUENCE [LARGE SCALE GENOMIC DNA]</scope>
    <source>
        <strain evidence="2 3">LZLJ-3</strain>
    </source>
</reference>
<dbReference type="KEGG" id="bliq:INP51_09550"/>
<sequence>MRVIDLRQKEVINICDCKSLGCPIDVEFNRETGVITALIIPGPGRFGGLFGRDNDIIIPWDCICQIGDDIILVNPPRKPPPPPKPC</sequence>
<protein>
    <submittedName>
        <fullName evidence="2">YlmC/YmxH family sporulation protein</fullName>
    </submittedName>
</protein>